<feature type="compositionally biased region" description="Polar residues" evidence="11">
    <location>
        <begin position="53"/>
        <end position="62"/>
    </location>
</feature>
<evidence type="ECO:0000256" key="3">
    <source>
        <dbReference type="ARBA" id="ARBA00004170"/>
    </source>
</evidence>
<keyword evidence="9" id="KW-0464">Manganese</keyword>
<feature type="compositionally biased region" description="Polar residues" evidence="11">
    <location>
        <begin position="277"/>
        <end position="291"/>
    </location>
</feature>
<dbReference type="Gene3D" id="3.60.40.10">
    <property type="entry name" value="PPM-type phosphatase domain"/>
    <property type="match status" value="1"/>
</dbReference>
<dbReference type="InterPro" id="IPR001932">
    <property type="entry name" value="PPM-type_phosphatase-like_dom"/>
</dbReference>
<feature type="region of interest" description="Disordered" evidence="11">
    <location>
        <begin position="268"/>
        <end position="324"/>
    </location>
</feature>
<dbReference type="PANTHER" id="PTHR13832">
    <property type="entry name" value="PROTEIN PHOSPHATASE 2C"/>
    <property type="match status" value="1"/>
</dbReference>
<evidence type="ECO:0000256" key="1">
    <source>
        <dbReference type="ARBA" id="ARBA00001936"/>
    </source>
</evidence>
<comment type="cofactor">
    <cofactor evidence="2">
        <name>Mg(2+)</name>
        <dbReference type="ChEBI" id="CHEBI:18420"/>
    </cofactor>
</comment>
<feature type="compositionally biased region" description="Polar residues" evidence="11">
    <location>
        <begin position="626"/>
        <end position="641"/>
    </location>
</feature>
<comment type="subcellular location">
    <subcellularLocation>
        <location evidence="3">Membrane</location>
        <topology evidence="3">Peripheral membrane protein</topology>
    </subcellularLocation>
</comment>
<comment type="cofactor">
    <cofactor evidence="1">
        <name>Mn(2+)</name>
        <dbReference type="ChEBI" id="CHEBI:29035"/>
    </cofactor>
</comment>
<evidence type="ECO:0000256" key="11">
    <source>
        <dbReference type="SAM" id="MobiDB-lite"/>
    </source>
</evidence>
<dbReference type="SMART" id="SM00332">
    <property type="entry name" value="PP2Cc"/>
    <property type="match status" value="1"/>
</dbReference>
<dbReference type="Pfam" id="PF00481">
    <property type="entry name" value="PP2C"/>
    <property type="match status" value="2"/>
</dbReference>
<comment type="caution">
    <text evidence="13">The sequence shown here is derived from an EMBL/GenBank/DDBJ whole genome shotgun (WGS) entry which is preliminary data.</text>
</comment>
<dbReference type="InterPro" id="IPR036457">
    <property type="entry name" value="PPM-type-like_dom_sf"/>
</dbReference>
<dbReference type="CDD" id="cd00143">
    <property type="entry name" value="PP2Cc"/>
    <property type="match status" value="1"/>
</dbReference>
<evidence type="ECO:0000256" key="7">
    <source>
        <dbReference type="ARBA" id="ARBA00022801"/>
    </source>
</evidence>
<dbReference type="EC" id="3.1.3.16" evidence="5"/>
<dbReference type="Proteomes" id="UP001295423">
    <property type="component" value="Unassembled WGS sequence"/>
</dbReference>
<feature type="region of interest" description="Disordered" evidence="11">
    <location>
        <begin position="53"/>
        <end position="127"/>
    </location>
</feature>
<evidence type="ECO:0000256" key="8">
    <source>
        <dbReference type="ARBA" id="ARBA00022912"/>
    </source>
</evidence>
<accession>A0AAD2FUQ8</accession>
<dbReference type="InterPro" id="IPR000222">
    <property type="entry name" value="PP2C_BS"/>
</dbReference>
<evidence type="ECO:0000313" key="13">
    <source>
        <dbReference type="EMBL" id="CAJ1953902.1"/>
    </source>
</evidence>
<dbReference type="PROSITE" id="PS51746">
    <property type="entry name" value="PPM_2"/>
    <property type="match status" value="1"/>
</dbReference>
<protein>
    <recommendedName>
        <fullName evidence="5">protein-serine/threonine phosphatase</fullName>
        <ecNumber evidence="5">3.1.3.16</ecNumber>
    </recommendedName>
</protein>
<dbReference type="AlphaFoldDB" id="A0AAD2FUQ8"/>
<feature type="compositionally biased region" description="Basic and acidic residues" evidence="11">
    <location>
        <begin position="1"/>
        <end position="15"/>
    </location>
</feature>
<dbReference type="PANTHER" id="PTHR13832:SF565">
    <property type="entry name" value="AT28366P-RELATED"/>
    <property type="match status" value="1"/>
</dbReference>
<feature type="region of interest" description="Disordered" evidence="11">
    <location>
        <begin position="443"/>
        <end position="477"/>
    </location>
</feature>
<evidence type="ECO:0000256" key="10">
    <source>
        <dbReference type="RuleBase" id="RU003465"/>
    </source>
</evidence>
<proteinExistence type="inferred from homology"/>
<sequence length="641" mass="70642">MGNRLDKPKTDKDTDIGFDEEDGLDWAVSSMQGWRVTMEDAHIIATCKDSCALSNTNNTSSCGVEKSDTAIQSGTDDDKSSTNTKQESMPGIKHQDSSTDPSKNEGDQSKGQSEKRNCEMLDPKGGDDALKLPPHHYFFCVFDGHAGEFAAQYAGKNLLPVILEQDAFQEYERIWREPTLSTGDASSSSMSVSKELGNKKLKTELHSKNMQQGQNKQVDSHSQNHPSNKNKVVTNQKLLLQRALEDAFVELDLMLMQDMVRQNLIIPPPPPPLTGTDCENSLPVASNNATTGDADGTPEAMEKEDDNASNTAAKSQKVGGGPIPGTTAVAVLVTPDWIMCANLGDSRASLLVSSSNDDTASNKKKGSPSGEEEQDPWTIVKLSEDHKPDLPKEQARIEADNGFVKAGRVGGELSVSRAFGDFDLKESYPPQLYDYESSFSITKRQNQRRNRRMQARLQGDVSSNGIDEKSDGEKEDDMDWEHLRTIAQQLKVSPFPEVFAHPRGKPKYGIEEGVNHPNGREKVLLLGCDGIWDVMTNERCHNLVQERLAKRKSRFWLSLWRAAEEIFDICLEKESDDNMTMIVVHFSEVLIDGGKNQTTASDGVSRKGQGSETLRTKTNDEIVNRSGETQVASKGESSIPS</sequence>
<reference evidence="13" key="1">
    <citation type="submission" date="2023-08" db="EMBL/GenBank/DDBJ databases">
        <authorList>
            <person name="Audoor S."/>
            <person name="Bilcke G."/>
        </authorList>
    </citation>
    <scope>NUCLEOTIDE SEQUENCE</scope>
</reference>
<keyword evidence="7 10" id="KW-0378">Hydrolase</keyword>
<feature type="region of interest" description="Disordered" evidence="11">
    <location>
        <begin position="1"/>
        <end position="20"/>
    </location>
</feature>
<dbReference type="SUPFAM" id="SSF81606">
    <property type="entry name" value="PP2C-like"/>
    <property type="match status" value="1"/>
</dbReference>
<feature type="compositionally biased region" description="Polar residues" evidence="11">
    <location>
        <begin position="597"/>
        <end position="613"/>
    </location>
</feature>
<feature type="domain" description="PPM-type phosphatase" evidence="12">
    <location>
        <begin position="109"/>
        <end position="586"/>
    </location>
</feature>
<evidence type="ECO:0000313" key="14">
    <source>
        <dbReference type="Proteomes" id="UP001295423"/>
    </source>
</evidence>
<name>A0AAD2FUQ8_9STRA</name>
<gene>
    <name evidence="13" type="ORF">CYCCA115_LOCUS14499</name>
</gene>
<feature type="compositionally biased region" description="Basic and acidic residues" evidence="11">
    <location>
        <begin position="614"/>
        <end position="623"/>
    </location>
</feature>
<keyword evidence="8 10" id="KW-0904">Protein phosphatase</keyword>
<evidence type="ECO:0000256" key="4">
    <source>
        <dbReference type="ARBA" id="ARBA00006702"/>
    </source>
</evidence>
<dbReference type="GO" id="GO:0004722">
    <property type="term" value="F:protein serine/threonine phosphatase activity"/>
    <property type="evidence" value="ECO:0007669"/>
    <property type="project" value="UniProtKB-EC"/>
</dbReference>
<keyword evidence="14" id="KW-1185">Reference proteome</keyword>
<feature type="region of interest" description="Disordered" evidence="11">
    <location>
        <begin position="353"/>
        <end position="377"/>
    </location>
</feature>
<evidence type="ECO:0000256" key="5">
    <source>
        <dbReference type="ARBA" id="ARBA00013081"/>
    </source>
</evidence>
<dbReference type="GO" id="GO:0016020">
    <property type="term" value="C:membrane"/>
    <property type="evidence" value="ECO:0007669"/>
    <property type="project" value="UniProtKB-SubCell"/>
</dbReference>
<dbReference type="EMBL" id="CAKOGP040001847">
    <property type="protein sequence ID" value="CAJ1953902.1"/>
    <property type="molecule type" value="Genomic_DNA"/>
</dbReference>
<organism evidence="13 14">
    <name type="scientific">Cylindrotheca closterium</name>
    <dbReference type="NCBI Taxonomy" id="2856"/>
    <lineage>
        <taxon>Eukaryota</taxon>
        <taxon>Sar</taxon>
        <taxon>Stramenopiles</taxon>
        <taxon>Ochrophyta</taxon>
        <taxon>Bacillariophyta</taxon>
        <taxon>Bacillariophyceae</taxon>
        <taxon>Bacillariophycidae</taxon>
        <taxon>Bacillariales</taxon>
        <taxon>Bacillariaceae</taxon>
        <taxon>Cylindrotheca</taxon>
    </lineage>
</organism>
<evidence type="ECO:0000256" key="6">
    <source>
        <dbReference type="ARBA" id="ARBA00022723"/>
    </source>
</evidence>
<evidence type="ECO:0000256" key="2">
    <source>
        <dbReference type="ARBA" id="ARBA00001946"/>
    </source>
</evidence>
<comment type="similarity">
    <text evidence="4 10">Belongs to the PP2C family.</text>
</comment>
<evidence type="ECO:0000259" key="12">
    <source>
        <dbReference type="PROSITE" id="PS51746"/>
    </source>
</evidence>
<feature type="region of interest" description="Disordered" evidence="11">
    <location>
        <begin position="208"/>
        <end position="231"/>
    </location>
</feature>
<dbReference type="PROSITE" id="PS01032">
    <property type="entry name" value="PPM_1"/>
    <property type="match status" value="1"/>
</dbReference>
<keyword evidence="6" id="KW-0479">Metal-binding</keyword>
<evidence type="ECO:0000256" key="9">
    <source>
        <dbReference type="ARBA" id="ARBA00023211"/>
    </source>
</evidence>
<dbReference type="InterPro" id="IPR015655">
    <property type="entry name" value="PP2C"/>
</dbReference>
<dbReference type="GO" id="GO:0046872">
    <property type="term" value="F:metal ion binding"/>
    <property type="evidence" value="ECO:0007669"/>
    <property type="project" value="UniProtKB-KW"/>
</dbReference>
<feature type="compositionally biased region" description="Basic and acidic residues" evidence="11">
    <location>
        <begin position="93"/>
        <end position="127"/>
    </location>
</feature>
<feature type="region of interest" description="Disordered" evidence="11">
    <location>
        <begin position="597"/>
        <end position="641"/>
    </location>
</feature>
<feature type="compositionally biased region" description="Basic residues" evidence="11">
    <location>
        <begin position="445"/>
        <end position="454"/>
    </location>
</feature>